<name>A0A3A1R7A5_9BACI</name>
<sequence length="108" mass="12312">MKNRLSLKQMKNEIEAQEHTALYLYTPMCGTCMVAGRMVDVTEKLFPAFHFMKADLNYIPSIADEHSVESVPCLLLFKKGTLMKKIYAFHSVPFLHEQMNDLIGADSV</sequence>
<dbReference type="Gene3D" id="3.40.30.10">
    <property type="entry name" value="Glutaredoxin"/>
    <property type="match status" value="1"/>
</dbReference>
<feature type="domain" description="Thioredoxin" evidence="1">
    <location>
        <begin position="8"/>
        <end position="86"/>
    </location>
</feature>
<keyword evidence="3" id="KW-1185">Reference proteome</keyword>
<dbReference type="InterPro" id="IPR036249">
    <property type="entry name" value="Thioredoxin-like_sf"/>
</dbReference>
<organism evidence="2 3">
    <name type="scientific">Bacillus salacetis</name>
    <dbReference type="NCBI Taxonomy" id="2315464"/>
    <lineage>
        <taxon>Bacteria</taxon>
        <taxon>Bacillati</taxon>
        <taxon>Bacillota</taxon>
        <taxon>Bacilli</taxon>
        <taxon>Bacillales</taxon>
        <taxon>Bacillaceae</taxon>
        <taxon>Bacillus</taxon>
    </lineage>
</organism>
<dbReference type="CDD" id="cd02947">
    <property type="entry name" value="TRX_family"/>
    <property type="match status" value="1"/>
</dbReference>
<dbReference type="SUPFAM" id="SSF52833">
    <property type="entry name" value="Thioredoxin-like"/>
    <property type="match status" value="1"/>
</dbReference>
<dbReference type="OrthoDB" id="5784238at2"/>
<accession>A0A3A1R7A5</accession>
<evidence type="ECO:0000313" key="2">
    <source>
        <dbReference type="EMBL" id="RIW39101.1"/>
    </source>
</evidence>
<dbReference type="InterPro" id="IPR013766">
    <property type="entry name" value="Thioredoxin_domain"/>
</dbReference>
<evidence type="ECO:0000313" key="3">
    <source>
        <dbReference type="Proteomes" id="UP000265801"/>
    </source>
</evidence>
<evidence type="ECO:0000259" key="1">
    <source>
        <dbReference type="Pfam" id="PF00085"/>
    </source>
</evidence>
<comment type="caution">
    <text evidence="2">The sequence shown here is derived from an EMBL/GenBank/DDBJ whole genome shotgun (WGS) entry which is preliminary data.</text>
</comment>
<dbReference type="Proteomes" id="UP000265801">
    <property type="component" value="Unassembled WGS sequence"/>
</dbReference>
<dbReference type="EMBL" id="QXIR01000001">
    <property type="protein sequence ID" value="RIW39101.1"/>
    <property type="molecule type" value="Genomic_DNA"/>
</dbReference>
<reference evidence="2 3" key="1">
    <citation type="submission" date="2018-09" db="EMBL/GenBank/DDBJ databases">
        <title>Bacillus saliacetes sp. nov., isolated from Thai shrimp paste (Ka-pi).</title>
        <authorList>
            <person name="Daroonpunt R."/>
            <person name="Tanasupawat S."/>
            <person name="Yiamsombut S."/>
        </authorList>
    </citation>
    <scope>NUCLEOTIDE SEQUENCE [LARGE SCALE GENOMIC DNA]</scope>
    <source>
        <strain evidence="2 3">SKP7-4</strain>
    </source>
</reference>
<proteinExistence type="predicted"/>
<protein>
    <submittedName>
        <fullName evidence="2">Thioredoxin</fullName>
    </submittedName>
</protein>
<dbReference type="Pfam" id="PF00085">
    <property type="entry name" value="Thioredoxin"/>
    <property type="match status" value="1"/>
</dbReference>
<gene>
    <name evidence="2" type="ORF">D3H55_00620</name>
</gene>
<dbReference type="AlphaFoldDB" id="A0A3A1R7A5"/>